<dbReference type="InterPro" id="IPR036388">
    <property type="entry name" value="WH-like_DNA-bd_sf"/>
</dbReference>
<dbReference type="Proteomes" id="UP000600171">
    <property type="component" value="Unassembled WGS sequence"/>
</dbReference>
<dbReference type="EMBL" id="BMDC01000003">
    <property type="protein sequence ID" value="GGH64738.1"/>
    <property type="molecule type" value="Genomic_DNA"/>
</dbReference>
<comment type="caution">
    <text evidence="2">The sequence shown here is derived from an EMBL/GenBank/DDBJ whole genome shotgun (WGS) entry which is preliminary data.</text>
</comment>
<dbReference type="PANTHER" id="PTHR33169">
    <property type="entry name" value="PADR-FAMILY TRANSCRIPTIONAL REGULATOR"/>
    <property type="match status" value="1"/>
</dbReference>
<dbReference type="InterPro" id="IPR036390">
    <property type="entry name" value="WH_DNA-bd_sf"/>
</dbReference>
<evidence type="ECO:0000313" key="3">
    <source>
        <dbReference type="Proteomes" id="UP000600171"/>
    </source>
</evidence>
<dbReference type="InterPro" id="IPR052509">
    <property type="entry name" value="Metal_resp_DNA-bind_regulator"/>
</dbReference>
<dbReference type="SUPFAM" id="SSF46785">
    <property type="entry name" value="Winged helix' DNA-binding domain"/>
    <property type="match status" value="1"/>
</dbReference>
<dbReference type="Gene3D" id="1.10.10.10">
    <property type="entry name" value="Winged helix-like DNA-binding domain superfamily/Winged helix DNA-binding domain"/>
    <property type="match status" value="1"/>
</dbReference>
<gene>
    <name evidence="2" type="ORF">GCM10007359_17300</name>
</gene>
<feature type="domain" description="Transcription regulator PadR N-terminal" evidence="1">
    <location>
        <begin position="18"/>
        <end position="89"/>
    </location>
</feature>
<proteinExistence type="predicted"/>
<sequence>MNSPEPSSWQRAVLPLLLLQELSTGPAHGYALGRAIAERGFAPLKGATLYPALARLEESGLVSTHWEQGEGGPGRKVYEISSAGRRELESLSAAWATFAARVG</sequence>
<evidence type="ECO:0000313" key="2">
    <source>
        <dbReference type="EMBL" id="GGH64738.1"/>
    </source>
</evidence>
<accession>A0A917IXE7</accession>
<reference evidence="2 3" key="1">
    <citation type="journal article" date="2014" name="Int. J. Syst. Evol. Microbiol.">
        <title>Complete genome sequence of Corynebacterium casei LMG S-19264T (=DSM 44701T), isolated from a smear-ripened cheese.</title>
        <authorList>
            <consortium name="US DOE Joint Genome Institute (JGI-PGF)"/>
            <person name="Walter F."/>
            <person name="Albersmeier A."/>
            <person name="Kalinowski J."/>
            <person name="Ruckert C."/>
        </authorList>
    </citation>
    <scope>NUCLEOTIDE SEQUENCE [LARGE SCALE GENOMIC DNA]</scope>
    <source>
        <strain evidence="2 3">CCM 8669</strain>
    </source>
</reference>
<dbReference type="PANTHER" id="PTHR33169:SF14">
    <property type="entry name" value="TRANSCRIPTIONAL REGULATOR RV3488"/>
    <property type="match status" value="1"/>
</dbReference>
<dbReference type="Pfam" id="PF03551">
    <property type="entry name" value="PadR"/>
    <property type="match status" value="1"/>
</dbReference>
<protein>
    <recommendedName>
        <fullName evidence="1">Transcription regulator PadR N-terminal domain-containing protein</fullName>
    </recommendedName>
</protein>
<name>A0A917IXE7_9MICC</name>
<dbReference type="InterPro" id="IPR005149">
    <property type="entry name" value="Tscrpt_reg_PadR_N"/>
</dbReference>
<keyword evidence="3" id="KW-1185">Reference proteome</keyword>
<evidence type="ECO:0000259" key="1">
    <source>
        <dbReference type="Pfam" id="PF03551"/>
    </source>
</evidence>
<dbReference type="RefSeq" id="WP_188359977.1">
    <property type="nucleotide sequence ID" value="NZ_BMDC01000003.1"/>
</dbReference>
<dbReference type="AlphaFoldDB" id="A0A917IXE7"/>
<organism evidence="2 3">
    <name type="scientific">Rothia aerolata</name>
    <dbReference type="NCBI Taxonomy" id="1812262"/>
    <lineage>
        <taxon>Bacteria</taxon>
        <taxon>Bacillati</taxon>
        <taxon>Actinomycetota</taxon>
        <taxon>Actinomycetes</taxon>
        <taxon>Micrococcales</taxon>
        <taxon>Micrococcaceae</taxon>
        <taxon>Rothia</taxon>
    </lineage>
</organism>